<keyword evidence="7 9" id="KW-0057">Aromatic amino acid biosynthesis</keyword>
<sequence>MLTQIYEISTPEEASALSAIGVDHIGVLVGDGQFPRELPISAASRIGAAIVPPSKFSALFLTRDLSLIASWARELNPAIVHLGASAELLSPQDVASLKRMLPGIVVMRSIPVFSEESVAIAESYVGIADFLLLDSYRSTDKQIGALGVTHDWNISRRIVDVVRIPVVLAGGLGPDNVAGAIQAVRPAGVDSKTKTDQDGSHAKDLERVRRFHEAARAAADNRFPSA</sequence>
<keyword evidence="6 9" id="KW-0822">Tryptophan biosynthesis</keyword>
<organism evidence="11 12">
    <name type="scientific">Bradyrhizobium agreste</name>
    <dbReference type="NCBI Taxonomy" id="2751811"/>
    <lineage>
        <taxon>Bacteria</taxon>
        <taxon>Pseudomonadati</taxon>
        <taxon>Pseudomonadota</taxon>
        <taxon>Alphaproteobacteria</taxon>
        <taxon>Hyphomicrobiales</taxon>
        <taxon>Nitrobacteraceae</taxon>
        <taxon>Bradyrhizobium</taxon>
    </lineage>
</organism>
<dbReference type="Pfam" id="PF00697">
    <property type="entry name" value="PRAI"/>
    <property type="match status" value="1"/>
</dbReference>
<dbReference type="InterPro" id="IPR013785">
    <property type="entry name" value="Aldolase_TIM"/>
</dbReference>
<evidence type="ECO:0000259" key="10">
    <source>
        <dbReference type="Pfam" id="PF00697"/>
    </source>
</evidence>
<reference evidence="11 12" key="1">
    <citation type="submission" date="2020-07" db="EMBL/GenBank/DDBJ databases">
        <title>Bradyrhizobium diversity isolated from nodules of indigenous legumes of Western Australia.</title>
        <authorList>
            <person name="Klepa M.S."/>
        </authorList>
    </citation>
    <scope>NUCLEOTIDE SEQUENCE [LARGE SCALE GENOMIC DNA]</scope>
    <source>
        <strain evidence="11 12">CNPSo 4010</strain>
    </source>
</reference>
<comment type="caution">
    <text evidence="11">The sequence shown here is derived from an EMBL/GenBank/DDBJ whole genome shotgun (WGS) entry which is preliminary data.</text>
</comment>
<dbReference type="InterPro" id="IPR044643">
    <property type="entry name" value="TrpF_fam"/>
</dbReference>
<comment type="catalytic activity">
    <reaction evidence="1 9">
        <text>N-(5-phospho-beta-D-ribosyl)anthranilate = 1-(2-carboxyphenylamino)-1-deoxy-D-ribulose 5-phosphate</text>
        <dbReference type="Rhea" id="RHEA:21540"/>
        <dbReference type="ChEBI" id="CHEBI:18277"/>
        <dbReference type="ChEBI" id="CHEBI:58613"/>
        <dbReference type="EC" id="5.3.1.24"/>
    </reaction>
</comment>
<dbReference type="PANTHER" id="PTHR42894:SF1">
    <property type="entry name" value="N-(5'-PHOSPHORIBOSYL)ANTHRANILATE ISOMERASE"/>
    <property type="match status" value="1"/>
</dbReference>
<comment type="similarity">
    <text evidence="9">Belongs to the TrpF family.</text>
</comment>
<evidence type="ECO:0000313" key="11">
    <source>
        <dbReference type="EMBL" id="MBH5398029.1"/>
    </source>
</evidence>
<proteinExistence type="inferred from homology"/>
<dbReference type="PANTHER" id="PTHR42894">
    <property type="entry name" value="N-(5'-PHOSPHORIBOSYL)ANTHRANILATE ISOMERASE"/>
    <property type="match status" value="1"/>
</dbReference>
<comment type="pathway">
    <text evidence="2 9">Amino-acid biosynthesis; L-tryptophan biosynthesis; L-tryptophan from chorismate: step 3/5.</text>
</comment>
<dbReference type="RefSeq" id="WP_197959362.1">
    <property type="nucleotide sequence ID" value="NZ_JACCHP010000005.1"/>
</dbReference>
<evidence type="ECO:0000256" key="9">
    <source>
        <dbReference type="HAMAP-Rule" id="MF_00135"/>
    </source>
</evidence>
<evidence type="ECO:0000313" key="12">
    <source>
        <dbReference type="Proteomes" id="UP000807370"/>
    </source>
</evidence>
<dbReference type="Gene3D" id="3.20.20.70">
    <property type="entry name" value="Aldolase class I"/>
    <property type="match status" value="1"/>
</dbReference>
<evidence type="ECO:0000256" key="1">
    <source>
        <dbReference type="ARBA" id="ARBA00001164"/>
    </source>
</evidence>
<dbReference type="EC" id="5.3.1.24" evidence="3 9"/>
<feature type="domain" description="N-(5'phosphoribosyl) anthranilate isomerase (PRAI)" evidence="10">
    <location>
        <begin position="58"/>
        <end position="213"/>
    </location>
</feature>
<dbReference type="InterPro" id="IPR011060">
    <property type="entry name" value="RibuloseP-bd_barrel"/>
</dbReference>
<dbReference type="InterPro" id="IPR001240">
    <property type="entry name" value="PRAI_dom"/>
</dbReference>
<dbReference type="CDD" id="cd00405">
    <property type="entry name" value="PRAI"/>
    <property type="match status" value="1"/>
</dbReference>
<evidence type="ECO:0000256" key="7">
    <source>
        <dbReference type="ARBA" id="ARBA00023141"/>
    </source>
</evidence>
<evidence type="ECO:0000256" key="4">
    <source>
        <dbReference type="ARBA" id="ARBA00022272"/>
    </source>
</evidence>
<dbReference type="GO" id="GO:0016853">
    <property type="term" value="F:isomerase activity"/>
    <property type="evidence" value="ECO:0007669"/>
    <property type="project" value="UniProtKB-KW"/>
</dbReference>
<accession>A0ABS0PMI0</accession>
<gene>
    <name evidence="9" type="primary">trpF</name>
    <name evidence="11" type="ORF">HZZ13_09525</name>
</gene>
<keyword evidence="12" id="KW-1185">Reference proteome</keyword>
<protein>
    <recommendedName>
        <fullName evidence="4 9">N-(5'-phosphoribosyl)anthranilate isomerase</fullName>
        <shortName evidence="9">PRAI</shortName>
        <ecNumber evidence="3 9">5.3.1.24</ecNumber>
    </recommendedName>
</protein>
<evidence type="ECO:0000256" key="2">
    <source>
        <dbReference type="ARBA" id="ARBA00004664"/>
    </source>
</evidence>
<dbReference type="EMBL" id="JACCHP010000005">
    <property type="protein sequence ID" value="MBH5398029.1"/>
    <property type="molecule type" value="Genomic_DNA"/>
</dbReference>
<keyword evidence="5 9" id="KW-0028">Amino-acid biosynthesis</keyword>
<evidence type="ECO:0000256" key="8">
    <source>
        <dbReference type="ARBA" id="ARBA00023235"/>
    </source>
</evidence>
<dbReference type="Proteomes" id="UP000807370">
    <property type="component" value="Unassembled WGS sequence"/>
</dbReference>
<dbReference type="HAMAP" id="MF_00135">
    <property type="entry name" value="PRAI"/>
    <property type="match status" value="1"/>
</dbReference>
<keyword evidence="8 9" id="KW-0413">Isomerase</keyword>
<evidence type="ECO:0000256" key="6">
    <source>
        <dbReference type="ARBA" id="ARBA00022822"/>
    </source>
</evidence>
<evidence type="ECO:0000256" key="3">
    <source>
        <dbReference type="ARBA" id="ARBA00012572"/>
    </source>
</evidence>
<name>A0ABS0PMI0_9BRAD</name>
<dbReference type="SUPFAM" id="SSF51366">
    <property type="entry name" value="Ribulose-phoshate binding barrel"/>
    <property type="match status" value="1"/>
</dbReference>
<evidence type="ECO:0000256" key="5">
    <source>
        <dbReference type="ARBA" id="ARBA00022605"/>
    </source>
</evidence>